<keyword evidence="6 7" id="KW-0472">Membrane</keyword>
<dbReference type="PANTHER" id="PTHR43163">
    <property type="entry name" value="DIPEPTIDE TRANSPORT SYSTEM PERMEASE PROTEIN DPPB-RELATED"/>
    <property type="match status" value="1"/>
</dbReference>
<evidence type="ECO:0000256" key="4">
    <source>
        <dbReference type="ARBA" id="ARBA00022692"/>
    </source>
</evidence>
<keyword evidence="5 7" id="KW-1133">Transmembrane helix</keyword>
<comment type="caution">
    <text evidence="9">The sequence shown here is derived from an EMBL/GenBank/DDBJ whole genome shotgun (WGS) entry which is preliminary data.</text>
</comment>
<comment type="similarity">
    <text evidence="7">Belongs to the binding-protein-dependent transport system permease family.</text>
</comment>
<feature type="transmembrane region" description="Helical" evidence="7">
    <location>
        <begin position="137"/>
        <end position="160"/>
    </location>
</feature>
<evidence type="ECO:0000313" key="10">
    <source>
        <dbReference type="Proteomes" id="UP000264719"/>
    </source>
</evidence>
<dbReference type="Pfam" id="PF00528">
    <property type="entry name" value="BPD_transp_1"/>
    <property type="match status" value="1"/>
</dbReference>
<evidence type="ECO:0000256" key="1">
    <source>
        <dbReference type="ARBA" id="ARBA00004651"/>
    </source>
</evidence>
<dbReference type="CDD" id="cd06261">
    <property type="entry name" value="TM_PBP2"/>
    <property type="match status" value="1"/>
</dbReference>
<reference evidence="9 10" key="1">
    <citation type="journal article" date="2018" name="Nat. Biotechnol.">
        <title>A standardized bacterial taxonomy based on genome phylogeny substantially revises the tree of life.</title>
        <authorList>
            <person name="Parks D.H."/>
            <person name="Chuvochina M."/>
            <person name="Waite D.W."/>
            <person name="Rinke C."/>
            <person name="Skarshewski A."/>
            <person name="Chaumeil P.A."/>
            <person name="Hugenholtz P."/>
        </authorList>
    </citation>
    <scope>NUCLEOTIDE SEQUENCE [LARGE SCALE GENOMIC DNA]</scope>
    <source>
        <strain evidence="9">UBA9169</strain>
    </source>
</reference>
<evidence type="ECO:0000259" key="8">
    <source>
        <dbReference type="PROSITE" id="PS50928"/>
    </source>
</evidence>
<feature type="domain" description="ABC transmembrane type-1" evidence="8">
    <location>
        <begin position="98"/>
        <end position="303"/>
    </location>
</feature>
<dbReference type="SUPFAM" id="SSF161098">
    <property type="entry name" value="MetI-like"/>
    <property type="match status" value="1"/>
</dbReference>
<sequence>MSRLQKLVIGRVSLGILTLFVVSALMFVGIELLPGDLAQQILGQSATESTLAAFRAELGLDQPAHLRYLDWLGGVLRGDFGTSLASGREVSELLGPRLANTMFLATYAAAIAAPLAVILGLLAALWRNTLFDRGVNLTALSAISMPEFFVGYVLILFLSIKAGVFPTLARIDSATGLWDALYRSFLPALTLILVVVAHMMRMTRAAIINVLASPYIEMARLKGVPRWRIIVQHALPNALAPIVNVVALNLAYLVVGVVVVEVVFSYPGLGQLLVDAVSSRDFPVVQAVGLFFAAVYITLNVLADIISIMSNPRLRHGR</sequence>
<evidence type="ECO:0000256" key="3">
    <source>
        <dbReference type="ARBA" id="ARBA00022475"/>
    </source>
</evidence>
<keyword evidence="2 7" id="KW-0813">Transport</keyword>
<feature type="transmembrane region" description="Helical" evidence="7">
    <location>
        <begin position="284"/>
        <end position="308"/>
    </location>
</feature>
<dbReference type="GO" id="GO:0005886">
    <property type="term" value="C:plasma membrane"/>
    <property type="evidence" value="ECO:0007669"/>
    <property type="project" value="UniProtKB-SubCell"/>
</dbReference>
<comment type="subcellular location">
    <subcellularLocation>
        <location evidence="1 7">Cell membrane</location>
        <topology evidence="1 7">Multi-pass membrane protein</topology>
    </subcellularLocation>
</comment>
<dbReference type="InterPro" id="IPR000515">
    <property type="entry name" value="MetI-like"/>
</dbReference>
<feature type="transmembrane region" description="Helical" evidence="7">
    <location>
        <begin position="102"/>
        <end position="125"/>
    </location>
</feature>
<gene>
    <name evidence="9" type="ORF">DCS45_22715</name>
</gene>
<dbReference type="PANTHER" id="PTHR43163:SF6">
    <property type="entry name" value="DIPEPTIDE TRANSPORT SYSTEM PERMEASE PROTEIN DPPB-RELATED"/>
    <property type="match status" value="1"/>
</dbReference>
<dbReference type="Pfam" id="PF19300">
    <property type="entry name" value="BPD_transp_1_N"/>
    <property type="match status" value="1"/>
</dbReference>
<evidence type="ECO:0000256" key="2">
    <source>
        <dbReference type="ARBA" id="ARBA00022448"/>
    </source>
</evidence>
<evidence type="ECO:0000256" key="6">
    <source>
        <dbReference type="ARBA" id="ARBA00023136"/>
    </source>
</evidence>
<dbReference type="Proteomes" id="UP000264719">
    <property type="component" value="Unassembled WGS sequence"/>
</dbReference>
<dbReference type="GO" id="GO:0055085">
    <property type="term" value="P:transmembrane transport"/>
    <property type="evidence" value="ECO:0007669"/>
    <property type="project" value="InterPro"/>
</dbReference>
<dbReference type="InterPro" id="IPR045621">
    <property type="entry name" value="BPD_transp_1_N"/>
</dbReference>
<organism evidence="9 10">
    <name type="scientific">Roseovarius nubinhibens</name>
    <dbReference type="NCBI Taxonomy" id="314263"/>
    <lineage>
        <taxon>Bacteria</taxon>
        <taxon>Pseudomonadati</taxon>
        <taxon>Pseudomonadota</taxon>
        <taxon>Alphaproteobacteria</taxon>
        <taxon>Rhodobacterales</taxon>
        <taxon>Roseobacteraceae</taxon>
        <taxon>Roseovarius</taxon>
    </lineage>
</organism>
<dbReference type="AlphaFoldDB" id="A0A348WJF0"/>
<proteinExistence type="inferred from homology"/>
<dbReference type="InterPro" id="IPR035906">
    <property type="entry name" value="MetI-like_sf"/>
</dbReference>
<dbReference type="Gene3D" id="1.10.3720.10">
    <property type="entry name" value="MetI-like"/>
    <property type="match status" value="1"/>
</dbReference>
<dbReference type="EMBL" id="DMVW01000221">
    <property type="protein sequence ID" value="HAR54662.1"/>
    <property type="molecule type" value="Genomic_DNA"/>
</dbReference>
<feature type="transmembrane region" description="Helical" evidence="7">
    <location>
        <begin position="180"/>
        <end position="200"/>
    </location>
</feature>
<feature type="transmembrane region" description="Helical" evidence="7">
    <location>
        <begin position="12"/>
        <end position="30"/>
    </location>
</feature>
<protein>
    <submittedName>
        <fullName evidence="9">ABC transporter permease</fullName>
    </submittedName>
</protein>
<dbReference type="PROSITE" id="PS50928">
    <property type="entry name" value="ABC_TM1"/>
    <property type="match status" value="1"/>
</dbReference>
<keyword evidence="3" id="KW-1003">Cell membrane</keyword>
<keyword evidence="4 7" id="KW-0812">Transmembrane</keyword>
<name>A0A348WJF0_9RHOB</name>
<evidence type="ECO:0000256" key="5">
    <source>
        <dbReference type="ARBA" id="ARBA00022989"/>
    </source>
</evidence>
<accession>A0A348WJF0</accession>
<evidence type="ECO:0000256" key="7">
    <source>
        <dbReference type="RuleBase" id="RU363032"/>
    </source>
</evidence>
<feature type="transmembrane region" description="Helical" evidence="7">
    <location>
        <begin position="238"/>
        <end position="264"/>
    </location>
</feature>
<evidence type="ECO:0000313" key="9">
    <source>
        <dbReference type="EMBL" id="HAR54662.1"/>
    </source>
</evidence>